<evidence type="ECO:0000313" key="2">
    <source>
        <dbReference type="EMBL" id="PIL39268.1"/>
    </source>
</evidence>
<reference evidence="2 3" key="1">
    <citation type="submission" date="2017-10" db="EMBL/GenBank/DDBJ databases">
        <title>Massilia psychrophilum sp. nov., a novel purple-pigmented bacterium isolated from Tianshan glacier, Xinjiang Municipality, China.</title>
        <authorList>
            <person name="Wang H."/>
        </authorList>
    </citation>
    <scope>NUCLEOTIDE SEQUENCE [LARGE SCALE GENOMIC DNA]</scope>
    <source>
        <strain evidence="2 3">JCM 30813</strain>
    </source>
</reference>
<gene>
    <name evidence="2" type="ORF">CR103_13640</name>
</gene>
<evidence type="ECO:0000256" key="1">
    <source>
        <dbReference type="SAM" id="MobiDB-lite"/>
    </source>
</evidence>
<feature type="region of interest" description="Disordered" evidence="1">
    <location>
        <begin position="139"/>
        <end position="165"/>
    </location>
</feature>
<evidence type="ECO:0000313" key="3">
    <source>
        <dbReference type="Proteomes" id="UP000228593"/>
    </source>
</evidence>
<dbReference type="NCBIfam" id="NF038032">
    <property type="entry name" value="CehA_McbA_metalo"/>
    <property type="match status" value="1"/>
</dbReference>
<organism evidence="2 3">
    <name type="scientific">Massilia psychrophila</name>
    <dbReference type="NCBI Taxonomy" id="1603353"/>
    <lineage>
        <taxon>Bacteria</taxon>
        <taxon>Pseudomonadati</taxon>
        <taxon>Pseudomonadota</taxon>
        <taxon>Betaproteobacteria</taxon>
        <taxon>Burkholderiales</taxon>
        <taxon>Oxalobacteraceae</taxon>
        <taxon>Telluria group</taxon>
        <taxon>Massilia</taxon>
    </lineage>
</organism>
<dbReference type="SUPFAM" id="SSF89550">
    <property type="entry name" value="PHP domain-like"/>
    <property type="match status" value="1"/>
</dbReference>
<accession>A0A2G8T0P1</accession>
<keyword evidence="3" id="KW-1185">Reference proteome</keyword>
<dbReference type="Proteomes" id="UP000228593">
    <property type="component" value="Unassembled WGS sequence"/>
</dbReference>
<dbReference type="InterPro" id="IPR016195">
    <property type="entry name" value="Pol/histidinol_Pase-like"/>
</dbReference>
<dbReference type="Gene3D" id="3.20.20.140">
    <property type="entry name" value="Metal-dependent hydrolases"/>
    <property type="match status" value="1"/>
</dbReference>
<sequence length="502" mass="53202">MFDYPLVAAPQSVTWRLELIAPDERVVRQWGGTQALVRDPVSVGVRWDGRIAAALAPAGIYRVRMQAWSRDAAAPGAAASGPAAPDDVIEQQWDIAVGRIAAPVVPAFRALPRSGDASVAPAPGSLPYSVYLGNLHSQSSHSDGGGELASCSGSQNPQSGAYGPTDAYTFAQKRGLDILVTSEHNHMYDGSDGTRADAEPAAASALFRWGLNAASDYNAAHPGFLAVYALEWGVIANGGHMNIFNSTELLGWERNASGQLLADTFTPKSDYAALYALMRQRGWVGQFNHPARSGQFVVGGVPLGYSADGDQAMALCEVVNTHAFSTNISETEARRSNFELACNKALEAGYHVAFSTNQDNHCANWGASSANRTGVLLPAGRPLGNAGFIDALKARRVFATMDKGSQLVLTANGHIMGERFVNRGPLALVAHFANVAGKAVSQVTMFEGVPGRNGSVSVLSTSAQTTITPAPGEHFYYVRLTQEDGNMLWSAPVWVTQSSPAK</sequence>
<dbReference type="OrthoDB" id="9801679at2"/>
<comment type="caution">
    <text evidence="2">The sequence shown here is derived from an EMBL/GenBank/DDBJ whole genome shotgun (WGS) entry which is preliminary data.</text>
</comment>
<keyword evidence="2" id="KW-0808">Transferase</keyword>
<proteinExistence type="predicted"/>
<dbReference type="GO" id="GO:0016740">
    <property type="term" value="F:transferase activity"/>
    <property type="evidence" value="ECO:0007669"/>
    <property type="project" value="UniProtKB-KW"/>
</dbReference>
<dbReference type="AlphaFoldDB" id="A0A2G8T0P1"/>
<dbReference type="EMBL" id="PDOB01000021">
    <property type="protein sequence ID" value="PIL39268.1"/>
    <property type="molecule type" value="Genomic_DNA"/>
</dbReference>
<protein>
    <submittedName>
        <fullName evidence="2">Phosphotransferase</fullName>
    </submittedName>
</protein>
<name>A0A2G8T0P1_9BURK</name>